<evidence type="ECO:0000313" key="1">
    <source>
        <dbReference type="EMBL" id="NOU49829.1"/>
    </source>
</evidence>
<accession>A0A849V8E0</accession>
<name>A0A849V8E0_9GAMM</name>
<dbReference type="RefSeq" id="WP_171624921.1">
    <property type="nucleotide sequence ID" value="NZ_JABBPG010000002.1"/>
</dbReference>
<gene>
    <name evidence="1" type="ORF">HG263_04680</name>
</gene>
<dbReference type="Proteomes" id="UP000586305">
    <property type="component" value="Unassembled WGS sequence"/>
</dbReference>
<evidence type="ECO:0000313" key="2">
    <source>
        <dbReference type="Proteomes" id="UP000586305"/>
    </source>
</evidence>
<comment type="caution">
    <text evidence="1">The sequence shown here is derived from an EMBL/GenBank/DDBJ whole genome shotgun (WGS) entry which is preliminary data.</text>
</comment>
<sequence length="146" mass="16699">MVKVIILWLITIFFTAPLMAKGLDGIDEYIDISLIETQGSGAAYIKLPKIYEDYEFYRLTTILNKTGSRMSVINNVVSVEGFVESELWYDKGIEHNIELYVEYRNFSGCKKSVSEKYIEELNAVKKCEKLSKTLKLANVGKHSNEN</sequence>
<dbReference type="EMBL" id="JABBPG010000002">
    <property type="protein sequence ID" value="NOU49829.1"/>
    <property type="molecule type" value="Genomic_DNA"/>
</dbReference>
<protein>
    <submittedName>
        <fullName evidence="1">Uncharacterized protein</fullName>
    </submittedName>
</protein>
<reference evidence="1 2" key="1">
    <citation type="submission" date="2020-04" db="EMBL/GenBank/DDBJ databases">
        <title>Pseudoalteromonas caenipelagi sp. nov., isolated from a tidal flat.</title>
        <authorList>
            <person name="Park S."/>
            <person name="Yoon J.-H."/>
        </authorList>
    </citation>
    <scope>NUCLEOTIDE SEQUENCE [LARGE SCALE GENOMIC DNA]</scope>
    <source>
        <strain evidence="1 2">JBTF-M23</strain>
    </source>
</reference>
<keyword evidence="2" id="KW-1185">Reference proteome</keyword>
<dbReference type="AlphaFoldDB" id="A0A849V8E0"/>
<organism evidence="1 2">
    <name type="scientific">Pseudoalteromonas caenipelagi</name>
    <dbReference type="NCBI Taxonomy" id="2726988"/>
    <lineage>
        <taxon>Bacteria</taxon>
        <taxon>Pseudomonadati</taxon>
        <taxon>Pseudomonadota</taxon>
        <taxon>Gammaproteobacteria</taxon>
        <taxon>Alteromonadales</taxon>
        <taxon>Pseudoalteromonadaceae</taxon>
        <taxon>Pseudoalteromonas</taxon>
    </lineage>
</organism>
<proteinExistence type="predicted"/>